<accession>A0A1I7TIP1</accession>
<reference evidence="2" key="1">
    <citation type="submission" date="2016-11" db="UniProtKB">
        <authorList>
            <consortium name="WormBaseParasite"/>
        </authorList>
    </citation>
    <scope>IDENTIFICATION</scope>
</reference>
<proteinExistence type="predicted"/>
<name>A0A1I7TIP1_9PELO</name>
<organism evidence="1 2">
    <name type="scientific">Caenorhabditis tropicalis</name>
    <dbReference type="NCBI Taxonomy" id="1561998"/>
    <lineage>
        <taxon>Eukaryota</taxon>
        <taxon>Metazoa</taxon>
        <taxon>Ecdysozoa</taxon>
        <taxon>Nematoda</taxon>
        <taxon>Chromadorea</taxon>
        <taxon>Rhabditida</taxon>
        <taxon>Rhabditina</taxon>
        <taxon>Rhabditomorpha</taxon>
        <taxon>Rhabditoidea</taxon>
        <taxon>Rhabditidae</taxon>
        <taxon>Peloderinae</taxon>
        <taxon>Caenorhabditis</taxon>
    </lineage>
</organism>
<evidence type="ECO:0000313" key="2">
    <source>
        <dbReference type="WBParaSite" id="Csp11.Scaffold624.g6317.t1"/>
    </source>
</evidence>
<protein>
    <submittedName>
        <fullName evidence="2">Glyco_hydro_32C domain-containing protein</fullName>
    </submittedName>
</protein>
<dbReference type="eggNOG" id="ENOG502TJ4J">
    <property type="taxonomic scope" value="Eukaryota"/>
</dbReference>
<dbReference type="Proteomes" id="UP000095282">
    <property type="component" value="Unplaced"/>
</dbReference>
<keyword evidence="1" id="KW-1185">Reference proteome</keyword>
<sequence>MCIWENEIDHNPERFGSKPNIWMTEPFDFGDTLYLKVKMERNSIEVFQLSDSILEEIPVKAKENVIFQMTLFNEYSSIMDKMKNYSGITVGNGVIEKHEKELSAEVSIF</sequence>
<dbReference type="WBParaSite" id="Csp11.Scaffold624.g6317.t1">
    <property type="protein sequence ID" value="Csp11.Scaffold624.g6317.t1"/>
    <property type="gene ID" value="Csp11.Scaffold624.g6317"/>
</dbReference>
<evidence type="ECO:0000313" key="1">
    <source>
        <dbReference type="Proteomes" id="UP000095282"/>
    </source>
</evidence>
<dbReference type="AlphaFoldDB" id="A0A1I7TIP1"/>